<sequence length="82" mass="9173">MPDHPLFSSPGATTAPSTTNHPRTTHASGDQDLDLGLNKHGEVRRSANPGDERTVDPTDRRRRARSALRDLQKDTIFRTLER</sequence>
<protein>
    <submittedName>
        <fullName evidence="2">Uncharacterized protein</fullName>
    </submittedName>
</protein>
<dbReference type="AlphaFoldDB" id="A0A927J0E4"/>
<proteinExistence type="predicted"/>
<feature type="region of interest" description="Disordered" evidence="1">
    <location>
        <begin position="1"/>
        <end position="82"/>
    </location>
</feature>
<gene>
    <name evidence="2" type="ORF">IF651_10865</name>
</gene>
<dbReference type="RefSeq" id="WP_191829144.1">
    <property type="nucleotide sequence ID" value="NZ_JACYHB010000008.1"/>
</dbReference>
<feature type="compositionally biased region" description="Basic and acidic residues" evidence="1">
    <location>
        <begin position="37"/>
        <end position="59"/>
    </location>
</feature>
<feature type="compositionally biased region" description="Low complexity" evidence="1">
    <location>
        <begin position="8"/>
        <end position="19"/>
    </location>
</feature>
<comment type="caution">
    <text evidence="2">The sequence shown here is derived from an EMBL/GenBank/DDBJ whole genome shotgun (WGS) entry which is preliminary data.</text>
</comment>
<keyword evidence="3" id="KW-1185">Reference proteome</keyword>
<accession>A0A927J0E4</accession>
<evidence type="ECO:0000256" key="1">
    <source>
        <dbReference type="SAM" id="MobiDB-lite"/>
    </source>
</evidence>
<dbReference type="Proteomes" id="UP000610846">
    <property type="component" value="Unassembled WGS sequence"/>
</dbReference>
<dbReference type="EMBL" id="JACYHB010000008">
    <property type="protein sequence ID" value="MBD8079556.1"/>
    <property type="molecule type" value="Genomic_DNA"/>
</dbReference>
<feature type="compositionally biased region" description="Basic and acidic residues" evidence="1">
    <location>
        <begin position="67"/>
        <end position="82"/>
    </location>
</feature>
<reference evidence="2" key="2">
    <citation type="submission" date="2020-09" db="EMBL/GenBank/DDBJ databases">
        <authorList>
            <person name="Yu Y."/>
        </authorList>
    </citation>
    <scope>NUCLEOTIDE SEQUENCE</scope>
    <source>
        <strain evidence="2">KCTC 49039</strain>
    </source>
</reference>
<reference evidence="2" key="1">
    <citation type="journal article" date="2018" name="Curr. Microbiol.">
        <title>Cellulosimicrobium arenosum sp. nov., Isolated from Marine Sediment Sand.</title>
        <authorList>
            <person name="Oh M."/>
            <person name="Kim J.H."/>
            <person name="Yoon J.H."/>
            <person name="Schumann P."/>
            <person name="Kim W."/>
        </authorList>
    </citation>
    <scope>NUCLEOTIDE SEQUENCE</scope>
    <source>
        <strain evidence="2">KCTC 49039</strain>
    </source>
</reference>
<name>A0A927J0E4_9MICO</name>
<evidence type="ECO:0000313" key="3">
    <source>
        <dbReference type="Proteomes" id="UP000610846"/>
    </source>
</evidence>
<organism evidence="2 3">
    <name type="scientific">Cellulosimicrobium arenosum</name>
    <dbReference type="NCBI Taxonomy" id="2708133"/>
    <lineage>
        <taxon>Bacteria</taxon>
        <taxon>Bacillati</taxon>
        <taxon>Actinomycetota</taxon>
        <taxon>Actinomycetes</taxon>
        <taxon>Micrococcales</taxon>
        <taxon>Promicromonosporaceae</taxon>
        <taxon>Cellulosimicrobium</taxon>
    </lineage>
</organism>
<evidence type="ECO:0000313" key="2">
    <source>
        <dbReference type="EMBL" id="MBD8079556.1"/>
    </source>
</evidence>